<feature type="chain" id="PRO_5022732202" evidence="1">
    <location>
        <begin position="20"/>
        <end position="129"/>
    </location>
</feature>
<reference evidence="2 3" key="1">
    <citation type="submission" date="2019-08" db="EMBL/GenBank/DDBJ databases">
        <title>Draft genome sequence of Lysobacter sp. UKS-15.</title>
        <authorList>
            <person name="Im W.-T."/>
        </authorList>
    </citation>
    <scope>NUCLEOTIDE SEQUENCE [LARGE SCALE GENOMIC DNA]</scope>
    <source>
        <strain evidence="2 3">UKS-15</strain>
    </source>
</reference>
<sequence>MKKTIAALSLSLCPLLAIAGPGIRFDTVLLKAGKPEVRQSTWVPFGQEAVIEIPGKVRVVVSAQTPSGERSRVKGTLYRFSGGKWVQEWAPDMQGDLSKTPSFEKDLQGTAYHVVVMPRAANEPSSSGS</sequence>
<evidence type="ECO:0000313" key="3">
    <source>
        <dbReference type="Proteomes" id="UP000323164"/>
    </source>
</evidence>
<keyword evidence="3" id="KW-1185">Reference proteome</keyword>
<gene>
    <name evidence="2" type="ORF">FW784_10655</name>
</gene>
<dbReference type="RefSeq" id="WP_149353324.1">
    <property type="nucleotide sequence ID" value="NZ_VTRV01000125.1"/>
</dbReference>
<evidence type="ECO:0000313" key="2">
    <source>
        <dbReference type="EMBL" id="TZF87776.1"/>
    </source>
</evidence>
<organism evidence="2 3">
    <name type="scientific">Cognatilysobacter lacus</name>
    <dbReference type="NCBI Taxonomy" id="1643323"/>
    <lineage>
        <taxon>Bacteria</taxon>
        <taxon>Pseudomonadati</taxon>
        <taxon>Pseudomonadota</taxon>
        <taxon>Gammaproteobacteria</taxon>
        <taxon>Lysobacterales</taxon>
        <taxon>Lysobacteraceae</taxon>
        <taxon>Cognatilysobacter</taxon>
    </lineage>
</organism>
<dbReference type="EMBL" id="VTRV01000125">
    <property type="protein sequence ID" value="TZF87776.1"/>
    <property type="molecule type" value="Genomic_DNA"/>
</dbReference>
<comment type="caution">
    <text evidence="2">The sequence shown here is derived from an EMBL/GenBank/DDBJ whole genome shotgun (WGS) entry which is preliminary data.</text>
</comment>
<dbReference type="AlphaFoldDB" id="A0A5D8YZU6"/>
<evidence type="ECO:0000256" key="1">
    <source>
        <dbReference type="SAM" id="SignalP"/>
    </source>
</evidence>
<feature type="signal peptide" evidence="1">
    <location>
        <begin position="1"/>
        <end position="19"/>
    </location>
</feature>
<keyword evidence="1" id="KW-0732">Signal</keyword>
<accession>A0A5D8YZU6</accession>
<dbReference type="Proteomes" id="UP000323164">
    <property type="component" value="Unassembled WGS sequence"/>
</dbReference>
<protein>
    <submittedName>
        <fullName evidence="2">Uncharacterized protein</fullName>
    </submittedName>
</protein>
<name>A0A5D8YZU6_9GAMM</name>
<proteinExistence type="predicted"/>